<dbReference type="Proteomes" id="UP001222325">
    <property type="component" value="Unassembled WGS sequence"/>
</dbReference>
<dbReference type="Gene3D" id="1.10.510.10">
    <property type="entry name" value="Transferase(Phosphotransferase) domain 1"/>
    <property type="match status" value="1"/>
</dbReference>
<gene>
    <name evidence="1" type="ORF">B0H15DRAFT_250044</name>
</gene>
<evidence type="ECO:0000313" key="1">
    <source>
        <dbReference type="EMBL" id="KAJ7090939.1"/>
    </source>
</evidence>
<accession>A0AAD6U6E8</accession>
<sequence>MTTLSINCELRCDRLMKRAPGALVLERVYDYEPPVAEEEWTVNAVETIQTGPRFCVFRAQIIRSDGDALDAVLKIDPTGECEAACKNELKVYQTKGKVLQGTALPEFYGCFQVRIGAAMVTCLAMEYCGEPLKKDFDELDSDLIGKLLIAVAALHGWGLTHGDLYPRNVRVVNEHPVLIDFESSESHTCGLRMQVIQGTTMPTPEEYGCTELHHLVWRMGLWEPGSPLCYQNNPYSKKTQIHSALLRYILIKIAFGPSRTSSGSYGRKQSQNGRGIIWSRKRNSCSKNSAKSAS</sequence>
<dbReference type="AlphaFoldDB" id="A0AAD6U6E8"/>
<proteinExistence type="predicted"/>
<organism evidence="1 2">
    <name type="scientific">Mycena belliarum</name>
    <dbReference type="NCBI Taxonomy" id="1033014"/>
    <lineage>
        <taxon>Eukaryota</taxon>
        <taxon>Fungi</taxon>
        <taxon>Dikarya</taxon>
        <taxon>Basidiomycota</taxon>
        <taxon>Agaricomycotina</taxon>
        <taxon>Agaricomycetes</taxon>
        <taxon>Agaricomycetidae</taxon>
        <taxon>Agaricales</taxon>
        <taxon>Marasmiineae</taxon>
        <taxon>Mycenaceae</taxon>
        <taxon>Mycena</taxon>
    </lineage>
</organism>
<name>A0AAD6U6E8_9AGAR</name>
<comment type="caution">
    <text evidence="1">The sequence shown here is derived from an EMBL/GenBank/DDBJ whole genome shotgun (WGS) entry which is preliminary data.</text>
</comment>
<dbReference type="InterPro" id="IPR011009">
    <property type="entry name" value="Kinase-like_dom_sf"/>
</dbReference>
<reference evidence="1" key="1">
    <citation type="submission" date="2023-03" db="EMBL/GenBank/DDBJ databases">
        <title>Massive genome expansion in bonnet fungi (Mycena s.s.) driven by repeated elements and novel gene families across ecological guilds.</title>
        <authorList>
            <consortium name="Lawrence Berkeley National Laboratory"/>
            <person name="Harder C.B."/>
            <person name="Miyauchi S."/>
            <person name="Viragh M."/>
            <person name="Kuo A."/>
            <person name="Thoen E."/>
            <person name="Andreopoulos B."/>
            <person name="Lu D."/>
            <person name="Skrede I."/>
            <person name="Drula E."/>
            <person name="Henrissat B."/>
            <person name="Morin E."/>
            <person name="Kohler A."/>
            <person name="Barry K."/>
            <person name="LaButti K."/>
            <person name="Morin E."/>
            <person name="Salamov A."/>
            <person name="Lipzen A."/>
            <person name="Mereny Z."/>
            <person name="Hegedus B."/>
            <person name="Baldrian P."/>
            <person name="Stursova M."/>
            <person name="Weitz H."/>
            <person name="Taylor A."/>
            <person name="Grigoriev I.V."/>
            <person name="Nagy L.G."/>
            <person name="Martin F."/>
            <person name="Kauserud H."/>
        </authorList>
    </citation>
    <scope>NUCLEOTIDE SEQUENCE</scope>
    <source>
        <strain evidence="1">CBHHK173m</strain>
    </source>
</reference>
<evidence type="ECO:0000313" key="2">
    <source>
        <dbReference type="Proteomes" id="UP001222325"/>
    </source>
</evidence>
<keyword evidence="2" id="KW-1185">Reference proteome</keyword>
<evidence type="ECO:0008006" key="3">
    <source>
        <dbReference type="Google" id="ProtNLM"/>
    </source>
</evidence>
<protein>
    <recommendedName>
        <fullName evidence="3">Protein kinase domain-containing protein</fullName>
    </recommendedName>
</protein>
<dbReference type="SUPFAM" id="SSF56112">
    <property type="entry name" value="Protein kinase-like (PK-like)"/>
    <property type="match status" value="1"/>
</dbReference>
<dbReference type="EMBL" id="JARJCN010000021">
    <property type="protein sequence ID" value="KAJ7090939.1"/>
    <property type="molecule type" value="Genomic_DNA"/>
</dbReference>